<organism evidence="3 4">
    <name type="scientific">Meripilus lineatus</name>
    <dbReference type="NCBI Taxonomy" id="2056292"/>
    <lineage>
        <taxon>Eukaryota</taxon>
        <taxon>Fungi</taxon>
        <taxon>Dikarya</taxon>
        <taxon>Basidiomycota</taxon>
        <taxon>Agaricomycotina</taxon>
        <taxon>Agaricomycetes</taxon>
        <taxon>Polyporales</taxon>
        <taxon>Meripilaceae</taxon>
        <taxon>Meripilus</taxon>
    </lineage>
</organism>
<accession>A0AAD5V4E6</accession>
<dbReference type="Gene3D" id="3.80.10.10">
    <property type="entry name" value="Ribonuclease Inhibitor"/>
    <property type="match status" value="1"/>
</dbReference>
<comment type="caution">
    <text evidence="3">The sequence shown here is derived from an EMBL/GenBank/DDBJ whole genome shotgun (WGS) entry which is preliminary data.</text>
</comment>
<protein>
    <recommendedName>
        <fullName evidence="2">F-box domain-containing protein</fullName>
    </recommendedName>
</protein>
<dbReference type="AlphaFoldDB" id="A0AAD5V4E6"/>
<feature type="compositionally biased region" description="Polar residues" evidence="1">
    <location>
        <begin position="33"/>
        <end position="43"/>
    </location>
</feature>
<dbReference type="InterPro" id="IPR001810">
    <property type="entry name" value="F-box_dom"/>
</dbReference>
<proteinExistence type="predicted"/>
<name>A0AAD5V4E6_9APHY</name>
<dbReference type="EMBL" id="JANAWD010000142">
    <property type="protein sequence ID" value="KAJ3485762.1"/>
    <property type="molecule type" value="Genomic_DNA"/>
</dbReference>
<reference evidence="3" key="1">
    <citation type="submission" date="2022-07" db="EMBL/GenBank/DDBJ databases">
        <title>Genome Sequence of Physisporinus lineatus.</title>
        <authorList>
            <person name="Buettner E."/>
        </authorList>
    </citation>
    <scope>NUCLEOTIDE SEQUENCE</scope>
    <source>
        <strain evidence="3">VT162</strain>
    </source>
</reference>
<dbReference type="SUPFAM" id="SSF81383">
    <property type="entry name" value="F-box domain"/>
    <property type="match status" value="1"/>
</dbReference>
<evidence type="ECO:0000259" key="2">
    <source>
        <dbReference type="Pfam" id="PF00646"/>
    </source>
</evidence>
<feature type="region of interest" description="Disordered" evidence="1">
    <location>
        <begin position="1"/>
        <end position="52"/>
    </location>
</feature>
<dbReference type="Pfam" id="PF00646">
    <property type="entry name" value="F-box"/>
    <property type="match status" value="1"/>
</dbReference>
<dbReference type="CDD" id="cd09917">
    <property type="entry name" value="F-box_SF"/>
    <property type="match status" value="1"/>
</dbReference>
<keyword evidence="4" id="KW-1185">Reference proteome</keyword>
<evidence type="ECO:0000256" key="1">
    <source>
        <dbReference type="SAM" id="MobiDB-lite"/>
    </source>
</evidence>
<sequence length="333" mass="37558">MQGHSRRLTDRPRSLEPNIGHPERRTPPPTPTVNPQAEPSLPTTHLADRHNPYSGVNLGLPLELLSMIASYMRNDYTQGKLAFSLVCRHWRDIARPFVFASLTIKSVAQEIELSELLVAHPDLAYRVLSLTYNRVFPKDPDALEAWLGDRPKLYGLLPNLVDLTFGNFQISTKASQASFLQEIGRGFSSVKELAVFACHGRPNDFMALISSFGNLETLSLSSNTLLDMDQEPDTPCDLSRLTTLDIDSPDYRIGSVLSRFKSLRSVRNLQLRWDVLQEEERDSWDTTEDYLDILSKENMTIDSLTLQFEYSSQFSNTDMQVAGEISSRGTATM</sequence>
<gene>
    <name evidence="3" type="ORF">NLI96_g4710</name>
</gene>
<dbReference type="InterPro" id="IPR036047">
    <property type="entry name" value="F-box-like_dom_sf"/>
</dbReference>
<dbReference type="SUPFAM" id="SSF52047">
    <property type="entry name" value="RNI-like"/>
    <property type="match status" value="1"/>
</dbReference>
<evidence type="ECO:0000313" key="4">
    <source>
        <dbReference type="Proteomes" id="UP001212997"/>
    </source>
</evidence>
<dbReference type="Proteomes" id="UP001212997">
    <property type="component" value="Unassembled WGS sequence"/>
</dbReference>
<dbReference type="InterPro" id="IPR032675">
    <property type="entry name" value="LRR_dom_sf"/>
</dbReference>
<evidence type="ECO:0000313" key="3">
    <source>
        <dbReference type="EMBL" id="KAJ3485762.1"/>
    </source>
</evidence>
<feature type="domain" description="F-box" evidence="2">
    <location>
        <begin position="58"/>
        <end position="95"/>
    </location>
</feature>